<dbReference type="InterPro" id="IPR050438">
    <property type="entry name" value="LMW_PTPase"/>
</dbReference>
<dbReference type="RefSeq" id="WP_236337372.1">
    <property type="nucleotide sequence ID" value="NZ_JAKIJS010000001.1"/>
</dbReference>
<proteinExistence type="inferred from homology"/>
<feature type="domain" description="Phosphotyrosine protein phosphatase I" evidence="5">
    <location>
        <begin position="1"/>
        <end position="149"/>
    </location>
</feature>
<name>A0ABS9H1Q0_9BACL</name>
<dbReference type="Gene3D" id="3.40.50.2300">
    <property type="match status" value="1"/>
</dbReference>
<gene>
    <name evidence="6" type="ORF">L2716_14330</name>
</gene>
<evidence type="ECO:0000259" key="5">
    <source>
        <dbReference type="SMART" id="SM00226"/>
    </source>
</evidence>
<evidence type="ECO:0000256" key="3">
    <source>
        <dbReference type="ARBA" id="ARBA00022912"/>
    </source>
</evidence>
<dbReference type="EMBL" id="JAKIJS010000001">
    <property type="protein sequence ID" value="MCF6138912.1"/>
    <property type="molecule type" value="Genomic_DNA"/>
</dbReference>
<dbReference type="InterPro" id="IPR023485">
    <property type="entry name" value="Ptyr_pPase"/>
</dbReference>
<dbReference type="PANTHER" id="PTHR11717">
    <property type="entry name" value="LOW MOLECULAR WEIGHT PROTEIN TYROSINE PHOSPHATASE"/>
    <property type="match status" value="1"/>
</dbReference>
<comment type="caution">
    <text evidence="6">The sequence shown here is derived from an EMBL/GenBank/DDBJ whole genome shotgun (WGS) entry which is preliminary data.</text>
</comment>
<keyword evidence="3" id="KW-0904">Protein phosphatase</keyword>
<accession>A0ABS9H1Q0</accession>
<dbReference type="PANTHER" id="PTHR11717:SF31">
    <property type="entry name" value="LOW MOLECULAR WEIGHT PROTEIN-TYROSINE-PHOSPHATASE ETP-RELATED"/>
    <property type="match status" value="1"/>
</dbReference>
<dbReference type="Pfam" id="PF01451">
    <property type="entry name" value="LMWPc"/>
    <property type="match status" value="1"/>
</dbReference>
<evidence type="ECO:0000313" key="7">
    <source>
        <dbReference type="Proteomes" id="UP001649381"/>
    </source>
</evidence>
<organism evidence="6 7">
    <name type="scientific">Pseudalkalibacillus berkeleyi</name>
    <dbReference type="NCBI Taxonomy" id="1069813"/>
    <lineage>
        <taxon>Bacteria</taxon>
        <taxon>Bacillati</taxon>
        <taxon>Bacillota</taxon>
        <taxon>Bacilli</taxon>
        <taxon>Bacillales</taxon>
        <taxon>Fictibacillaceae</taxon>
        <taxon>Pseudalkalibacillus</taxon>
    </lineage>
</organism>
<protein>
    <submittedName>
        <fullName evidence="6">Low molecular weight protein arginine phosphatase</fullName>
    </submittedName>
</protein>
<dbReference type="InterPro" id="IPR036196">
    <property type="entry name" value="Ptyr_pPase_sf"/>
</dbReference>
<dbReference type="PRINTS" id="PR00719">
    <property type="entry name" value="LMWPTPASE"/>
</dbReference>
<reference evidence="6 7" key="1">
    <citation type="submission" date="2022-01" db="EMBL/GenBank/DDBJ databases">
        <title>Alkalihalobacillus sp. EGI L200015, a novel bacterium isolated from a salt lake sediment.</title>
        <authorList>
            <person name="Gao L."/>
            <person name="Fang B.-Z."/>
            <person name="Li W.-J."/>
        </authorList>
    </citation>
    <scope>NUCLEOTIDE SEQUENCE [LARGE SCALE GENOMIC DNA]</scope>
    <source>
        <strain evidence="6 7">KCTC 12718</strain>
    </source>
</reference>
<evidence type="ECO:0000256" key="2">
    <source>
        <dbReference type="ARBA" id="ARBA00022801"/>
    </source>
</evidence>
<feature type="region of interest" description="Disordered" evidence="4">
    <location>
        <begin position="104"/>
        <end position="124"/>
    </location>
</feature>
<keyword evidence="7" id="KW-1185">Reference proteome</keyword>
<dbReference type="Proteomes" id="UP001649381">
    <property type="component" value="Unassembled WGS sequence"/>
</dbReference>
<dbReference type="SMART" id="SM00226">
    <property type="entry name" value="LMWPc"/>
    <property type="match status" value="1"/>
</dbReference>
<comment type="similarity">
    <text evidence="1">Belongs to the low molecular weight phosphotyrosine protein phosphatase family.</text>
</comment>
<sequence>MNILFVCTGNTCRSPMAEALLKHFSDGTMNVRSVGIFASEGSPASQQSIQVLKEEGVELNHSSKPLTKDSMDWADLILTMTEGHKHAILSQFPTRKDDVFTLKEHVSEDDQSEPSLSSKDVSDPFGGPVDIYRQTFDELQALIRKLQKKYS</sequence>
<evidence type="ECO:0000313" key="6">
    <source>
        <dbReference type="EMBL" id="MCF6138912.1"/>
    </source>
</evidence>
<dbReference type="SUPFAM" id="SSF52788">
    <property type="entry name" value="Phosphotyrosine protein phosphatases I"/>
    <property type="match status" value="1"/>
</dbReference>
<evidence type="ECO:0000256" key="1">
    <source>
        <dbReference type="ARBA" id="ARBA00011063"/>
    </source>
</evidence>
<dbReference type="CDD" id="cd16344">
    <property type="entry name" value="LMWPAP"/>
    <property type="match status" value="1"/>
</dbReference>
<dbReference type="InterPro" id="IPR017867">
    <property type="entry name" value="Tyr_phospatase_low_mol_wt"/>
</dbReference>
<evidence type="ECO:0000256" key="4">
    <source>
        <dbReference type="SAM" id="MobiDB-lite"/>
    </source>
</evidence>
<keyword evidence="2" id="KW-0378">Hydrolase</keyword>